<dbReference type="RefSeq" id="WP_378534188.1">
    <property type="nucleotide sequence ID" value="NZ_JBHSBH010000010.1"/>
</dbReference>
<sequence length="368" mass="38981">MTATTLGGELRLSDVRMSYGGQRGVDSVSLDVRPGEFLTMLGPSGSGKTTTLNLIAGFLEAEAGSITLDGTELAGIPPHRRELGIVFQQYALFPHMTAAQNIGYPLRVRGINGAERKKLVDEALDLVQLSDFGDRKPAQLSGGQQQRVALARATVFKPRLLLMDEPLGALDKKLREAMQIEITRICRELGATVVYVTHDQEEALAMSDRIAIYNAGRIEQLGTAEDLYERPASLFVADFVGESTVLRGTCSNGTLAFGGTALTTAPGGGTPPDGAPAALVLRPENVAVYPMAAGDTIPAGHNRIRATVTEWIYLGVAKKCLLTCPDGTTVTARTATRSDGAALAPGDEAIVAWDPEKSVVVPDGPRPS</sequence>
<keyword evidence="3 5" id="KW-0067">ATP-binding</keyword>
<evidence type="ECO:0000256" key="1">
    <source>
        <dbReference type="ARBA" id="ARBA00022448"/>
    </source>
</evidence>
<dbReference type="PROSITE" id="PS50893">
    <property type="entry name" value="ABC_TRANSPORTER_2"/>
    <property type="match status" value="1"/>
</dbReference>
<dbReference type="Pfam" id="PF00005">
    <property type="entry name" value="ABC_tran"/>
    <property type="match status" value="1"/>
</dbReference>
<proteinExistence type="predicted"/>
<dbReference type="InterPro" id="IPR003439">
    <property type="entry name" value="ABC_transporter-like_ATP-bd"/>
</dbReference>
<dbReference type="SUPFAM" id="SSF50331">
    <property type="entry name" value="MOP-like"/>
    <property type="match status" value="1"/>
</dbReference>
<protein>
    <submittedName>
        <fullName evidence="5">ABC transporter ATP-binding protein</fullName>
    </submittedName>
</protein>
<dbReference type="InterPro" id="IPR017871">
    <property type="entry name" value="ABC_transporter-like_CS"/>
</dbReference>
<evidence type="ECO:0000256" key="3">
    <source>
        <dbReference type="ARBA" id="ARBA00022840"/>
    </source>
</evidence>
<feature type="domain" description="ABC transporter" evidence="4">
    <location>
        <begin position="10"/>
        <end position="240"/>
    </location>
</feature>
<evidence type="ECO:0000256" key="2">
    <source>
        <dbReference type="ARBA" id="ARBA00022741"/>
    </source>
</evidence>
<keyword evidence="1" id="KW-0813">Transport</keyword>
<dbReference type="EMBL" id="JBHSBH010000010">
    <property type="protein sequence ID" value="MFC3997317.1"/>
    <property type="molecule type" value="Genomic_DNA"/>
</dbReference>
<evidence type="ECO:0000313" key="5">
    <source>
        <dbReference type="EMBL" id="MFC3997317.1"/>
    </source>
</evidence>
<reference evidence="6" key="1">
    <citation type="journal article" date="2019" name="Int. J. Syst. Evol. Microbiol.">
        <title>The Global Catalogue of Microorganisms (GCM) 10K type strain sequencing project: providing services to taxonomists for standard genome sequencing and annotation.</title>
        <authorList>
            <consortium name="The Broad Institute Genomics Platform"/>
            <consortium name="The Broad Institute Genome Sequencing Center for Infectious Disease"/>
            <person name="Wu L."/>
            <person name="Ma J."/>
        </authorList>
    </citation>
    <scope>NUCLEOTIDE SEQUENCE [LARGE SCALE GENOMIC DNA]</scope>
    <source>
        <strain evidence="6">TBRC 1826</strain>
    </source>
</reference>
<dbReference type="InterPro" id="IPR003593">
    <property type="entry name" value="AAA+_ATPase"/>
</dbReference>
<dbReference type="PANTHER" id="PTHR42781:SF4">
    <property type="entry name" value="SPERMIDINE_PUTRESCINE IMPORT ATP-BINDING PROTEIN POTA"/>
    <property type="match status" value="1"/>
</dbReference>
<dbReference type="Gene3D" id="3.40.50.300">
    <property type="entry name" value="P-loop containing nucleotide triphosphate hydrolases"/>
    <property type="match status" value="1"/>
</dbReference>
<dbReference type="Pfam" id="PF08402">
    <property type="entry name" value="TOBE_2"/>
    <property type="match status" value="1"/>
</dbReference>
<comment type="caution">
    <text evidence="5">The sequence shown here is derived from an EMBL/GenBank/DDBJ whole genome shotgun (WGS) entry which is preliminary data.</text>
</comment>
<dbReference type="PANTHER" id="PTHR42781">
    <property type="entry name" value="SPERMIDINE/PUTRESCINE IMPORT ATP-BINDING PROTEIN POTA"/>
    <property type="match status" value="1"/>
</dbReference>
<name>A0ABV8FQS0_9ACTN</name>
<evidence type="ECO:0000259" key="4">
    <source>
        <dbReference type="PROSITE" id="PS50893"/>
    </source>
</evidence>
<accession>A0ABV8FQS0</accession>
<keyword evidence="6" id="KW-1185">Reference proteome</keyword>
<evidence type="ECO:0000313" key="6">
    <source>
        <dbReference type="Proteomes" id="UP001595847"/>
    </source>
</evidence>
<keyword evidence="2" id="KW-0547">Nucleotide-binding</keyword>
<dbReference type="SMART" id="SM00382">
    <property type="entry name" value="AAA"/>
    <property type="match status" value="1"/>
</dbReference>
<dbReference type="GO" id="GO:0005524">
    <property type="term" value="F:ATP binding"/>
    <property type="evidence" value="ECO:0007669"/>
    <property type="project" value="UniProtKB-KW"/>
</dbReference>
<dbReference type="Proteomes" id="UP001595847">
    <property type="component" value="Unassembled WGS sequence"/>
</dbReference>
<dbReference type="InterPro" id="IPR050093">
    <property type="entry name" value="ABC_SmlMolc_Importer"/>
</dbReference>
<gene>
    <name evidence="5" type="ORF">ACFOVU_15405</name>
</gene>
<dbReference type="PROSITE" id="PS00211">
    <property type="entry name" value="ABC_TRANSPORTER_1"/>
    <property type="match status" value="1"/>
</dbReference>
<dbReference type="InterPro" id="IPR013611">
    <property type="entry name" value="Transp-assoc_OB_typ2"/>
</dbReference>
<dbReference type="SUPFAM" id="SSF52540">
    <property type="entry name" value="P-loop containing nucleoside triphosphate hydrolases"/>
    <property type="match status" value="1"/>
</dbReference>
<dbReference type="InterPro" id="IPR008995">
    <property type="entry name" value="Mo/tungstate-bd_C_term_dom"/>
</dbReference>
<organism evidence="5 6">
    <name type="scientific">Nocardiopsis sediminis</name>
    <dbReference type="NCBI Taxonomy" id="1778267"/>
    <lineage>
        <taxon>Bacteria</taxon>
        <taxon>Bacillati</taxon>
        <taxon>Actinomycetota</taxon>
        <taxon>Actinomycetes</taxon>
        <taxon>Streptosporangiales</taxon>
        <taxon>Nocardiopsidaceae</taxon>
        <taxon>Nocardiopsis</taxon>
    </lineage>
</organism>
<dbReference type="InterPro" id="IPR027417">
    <property type="entry name" value="P-loop_NTPase"/>
</dbReference>